<comment type="pathway">
    <text evidence="1">Cofactor biosynthesis; adenosylcobalamin biosynthesis.</text>
</comment>
<organism evidence="10">
    <name type="scientific">Candidatus Kentrum eta</name>
    <dbReference type="NCBI Taxonomy" id="2126337"/>
    <lineage>
        <taxon>Bacteria</taxon>
        <taxon>Pseudomonadati</taxon>
        <taxon>Pseudomonadota</taxon>
        <taxon>Gammaproteobacteria</taxon>
        <taxon>Candidatus Kentrum</taxon>
    </lineage>
</organism>
<name>A0A450VHR7_9GAMM</name>
<keyword evidence="5 10" id="KW-0808">Transferase</keyword>
<dbReference type="GO" id="GO:0009236">
    <property type="term" value="P:cobalamin biosynthetic process"/>
    <property type="evidence" value="ECO:0007669"/>
    <property type="project" value="UniProtKB-UniRule"/>
</dbReference>
<dbReference type="PANTHER" id="PTHR43467:SF2">
    <property type="entry name" value="COBALT-PRECORRIN-2 C(20)-METHYLTRANSFERASE"/>
    <property type="match status" value="1"/>
</dbReference>
<keyword evidence="6" id="KW-0949">S-adenosyl-L-methionine</keyword>
<gene>
    <name evidence="10" type="ORF">BECKH772A_GA0070896_104002</name>
    <name evidence="9" type="ORF">BECKH772B_GA0070898_103972</name>
    <name evidence="11" type="ORF">BECKH772C_GA0070978_103862</name>
</gene>
<dbReference type="NCBIfam" id="TIGR01467">
    <property type="entry name" value="cobI_cbiL"/>
    <property type="match status" value="1"/>
</dbReference>
<evidence type="ECO:0000256" key="4">
    <source>
        <dbReference type="ARBA" id="ARBA00022603"/>
    </source>
</evidence>
<comment type="similarity">
    <text evidence="2 7">Belongs to the precorrin methyltransferase family.</text>
</comment>
<dbReference type="InterPro" id="IPR014776">
    <property type="entry name" value="4pyrrole_Mease_sub2"/>
</dbReference>
<accession>A0A450VHR7</accession>
<dbReference type="InterPro" id="IPR012382">
    <property type="entry name" value="CobI/CbiL"/>
</dbReference>
<evidence type="ECO:0000259" key="8">
    <source>
        <dbReference type="Pfam" id="PF00590"/>
    </source>
</evidence>
<evidence type="ECO:0000256" key="7">
    <source>
        <dbReference type="PIRNR" id="PIRNR036427"/>
    </source>
</evidence>
<evidence type="ECO:0000256" key="2">
    <source>
        <dbReference type="ARBA" id="ARBA00005879"/>
    </source>
</evidence>
<dbReference type="Gene3D" id="3.30.950.10">
    <property type="entry name" value="Methyltransferase, Cobalt-precorrin-4 Transmethylase, Domain 2"/>
    <property type="match status" value="1"/>
</dbReference>
<dbReference type="PANTHER" id="PTHR43467">
    <property type="entry name" value="COBALT-PRECORRIN-2 C(20)-METHYLTRANSFERASE"/>
    <property type="match status" value="1"/>
</dbReference>
<dbReference type="InterPro" id="IPR035996">
    <property type="entry name" value="4pyrrol_Methylase_sf"/>
</dbReference>
<sequence length="253" mass="27595">MTDFGALYGISLGPGDPGLITRRAWALLHSNAWWTYPVRSEKDDSYALGITQAAGLAPPVGRQALVFPMTHNTEVLAKSWLRAAETVLAILRRGTDVLFLVEGDASTYATFGPLARTVTALDERARVETVAGVSSFQAAAARLNMPLADTDDTMAVVPASYGIPAIEHLLDNTDTLVLFKVKPLLDDVIDLLERRGLLEHSAFVEKVGAPEERIVRDLAALRNTTVHYLSLLLVKNPRRTRGEPIRGCRPTLV</sequence>
<dbReference type="PIRSF" id="PIRSF036427">
    <property type="entry name" value="Precrrn-2_mtase"/>
    <property type="match status" value="1"/>
</dbReference>
<protein>
    <submittedName>
        <fullName evidence="10">Precorrin-2 C20-methyltransferase /cobalt-factor II C20-methyltransferase</fullName>
    </submittedName>
</protein>
<feature type="domain" description="Tetrapyrrole methylase" evidence="8">
    <location>
        <begin position="7"/>
        <end position="218"/>
    </location>
</feature>
<proteinExistence type="inferred from homology"/>
<dbReference type="Gene3D" id="3.40.1010.10">
    <property type="entry name" value="Cobalt-precorrin-4 Transmethylase, Domain 1"/>
    <property type="match status" value="1"/>
</dbReference>
<dbReference type="AlphaFoldDB" id="A0A450VHR7"/>
<evidence type="ECO:0000313" key="11">
    <source>
        <dbReference type="EMBL" id="VFK06963.1"/>
    </source>
</evidence>
<keyword evidence="3" id="KW-0169">Cobalamin biosynthesis</keyword>
<dbReference type="SUPFAM" id="SSF53790">
    <property type="entry name" value="Tetrapyrrole methylase"/>
    <property type="match status" value="1"/>
</dbReference>
<reference evidence="10" key="1">
    <citation type="submission" date="2019-02" db="EMBL/GenBank/DDBJ databases">
        <authorList>
            <person name="Gruber-Vodicka R. H."/>
            <person name="Seah K. B. B."/>
        </authorList>
    </citation>
    <scope>NUCLEOTIDE SEQUENCE</scope>
    <source>
        <strain evidence="11">BECK_SA2B12</strain>
        <strain evidence="10">BECK_SA2B15</strain>
        <strain evidence="9">BECK_SA2B20</strain>
    </source>
</reference>
<dbReference type="GO" id="GO:0030788">
    <property type="term" value="F:precorrin-2 C20-methyltransferase activity"/>
    <property type="evidence" value="ECO:0007669"/>
    <property type="project" value="InterPro"/>
</dbReference>
<dbReference type="EMBL" id="CAADFG010000400">
    <property type="protein sequence ID" value="VFK04298.1"/>
    <property type="molecule type" value="Genomic_DNA"/>
</dbReference>
<dbReference type="EMBL" id="CAADFI010000397">
    <property type="protein sequence ID" value="VFK03978.1"/>
    <property type="molecule type" value="Genomic_DNA"/>
</dbReference>
<dbReference type="InterPro" id="IPR006364">
    <property type="entry name" value="CobI/CbiL/CobIJ_dom"/>
</dbReference>
<dbReference type="CDD" id="cd11645">
    <property type="entry name" value="Precorrin_2_C20_MT"/>
    <property type="match status" value="1"/>
</dbReference>
<evidence type="ECO:0000256" key="1">
    <source>
        <dbReference type="ARBA" id="ARBA00004953"/>
    </source>
</evidence>
<dbReference type="UniPathway" id="UPA00148"/>
<dbReference type="GO" id="GO:0032259">
    <property type="term" value="P:methylation"/>
    <property type="evidence" value="ECO:0007669"/>
    <property type="project" value="UniProtKB-KW"/>
</dbReference>
<dbReference type="EMBL" id="CAADFJ010000386">
    <property type="protein sequence ID" value="VFK06963.1"/>
    <property type="molecule type" value="Genomic_DNA"/>
</dbReference>
<evidence type="ECO:0000256" key="6">
    <source>
        <dbReference type="ARBA" id="ARBA00022691"/>
    </source>
</evidence>
<evidence type="ECO:0000256" key="5">
    <source>
        <dbReference type="ARBA" id="ARBA00022679"/>
    </source>
</evidence>
<evidence type="ECO:0000313" key="9">
    <source>
        <dbReference type="EMBL" id="VFK03978.1"/>
    </source>
</evidence>
<dbReference type="InterPro" id="IPR000878">
    <property type="entry name" value="4pyrrol_Mease"/>
</dbReference>
<dbReference type="InterPro" id="IPR014777">
    <property type="entry name" value="4pyrrole_Mease_sub1"/>
</dbReference>
<evidence type="ECO:0000256" key="3">
    <source>
        <dbReference type="ARBA" id="ARBA00022573"/>
    </source>
</evidence>
<keyword evidence="4 10" id="KW-0489">Methyltransferase</keyword>
<evidence type="ECO:0000313" key="10">
    <source>
        <dbReference type="EMBL" id="VFK04298.1"/>
    </source>
</evidence>
<dbReference type="Pfam" id="PF00590">
    <property type="entry name" value="TP_methylase"/>
    <property type="match status" value="1"/>
</dbReference>